<dbReference type="AlphaFoldDB" id="A0A2C2SFS7"/>
<sequence length="62" mass="7498">MKEIFYCPWLNLCLLTKEQREILTLNYSPWINKVITSTEFAKLLNLNKQLFREVIQEYDAMV</sequence>
<gene>
    <name evidence="1" type="ORF">C3744_23610</name>
</gene>
<proteinExistence type="predicted"/>
<organism evidence="1 2">
    <name type="scientific">Priestia megaterium</name>
    <name type="common">Bacillus megaterium</name>
    <dbReference type="NCBI Taxonomy" id="1404"/>
    <lineage>
        <taxon>Bacteria</taxon>
        <taxon>Bacillati</taxon>
        <taxon>Bacillota</taxon>
        <taxon>Bacilli</taxon>
        <taxon>Bacillales</taxon>
        <taxon>Bacillaceae</taxon>
        <taxon>Priestia</taxon>
    </lineage>
</organism>
<dbReference type="RefSeq" id="WP_098476186.1">
    <property type="nucleotide sequence ID" value="NZ_CP187632.1"/>
</dbReference>
<dbReference type="Proteomes" id="UP000256519">
    <property type="component" value="Unassembled WGS sequence"/>
</dbReference>
<dbReference type="EMBL" id="PQWM01000032">
    <property type="protein sequence ID" value="RDZ10088.1"/>
    <property type="molecule type" value="Genomic_DNA"/>
</dbReference>
<name>A0A2C2SFS7_PRIMG</name>
<accession>A0A2C2SFS7</accession>
<evidence type="ECO:0000313" key="1">
    <source>
        <dbReference type="EMBL" id="RDZ10088.1"/>
    </source>
</evidence>
<evidence type="ECO:0000313" key="2">
    <source>
        <dbReference type="Proteomes" id="UP000256519"/>
    </source>
</evidence>
<comment type="caution">
    <text evidence="1">The sequence shown here is derived from an EMBL/GenBank/DDBJ whole genome shotgun (WGS) entry which is preliminary data.</text>
</comment>
<protein>
    <submittedName>
        <fullName evidence="1">Uncharacterized protein</fullName>
    </submittedName>
</protein>
<reference evidence="1" key="1">
    <citation type="journal article" date="2018" name="Appl. Environ. Microbiol.">
        <title>Antimicrobial susceptibility testing and tentative epidemiological cut-off values of five Bacillus species relevant for use as animal feed additives or for plant protection.</title>
        <authorList>
            <person name="Agerso Y."/>
            <person name="Stuer-Lauridsen B."/>
            <person name="Bjerre K."/>
            <person name="Jensen M.G."/>
            <person name="Johansen E."/>
            <person name="Bennedsen M."/>
            <person name="Brockmann E."/>
            <person name="Nielsen B."/>
        </authorList>
    </citation>
    <scope>NUCLEOTIDE SEQUENCE [LARGE SCALE GENOMIC DNA]</scope>
    <source>
        <strain evidence="1">CHCC20162</strain>
    </source>
</reference>